<dbReference type="CDD" id="cd00158">
    <property type="entry name" value="RHOD"/>
    <property type="match status" value="1"/>
</dbReference>
<keyword evidence="1" id="KW-0732">Signal</keyword>
<dbReference type="AlphaFoldDB" id="A0M7F1"/>
<proteinExistence type="predicted"/>
<reference evidence="3 4" key="1">
    <citation type="journal article" date="2006" name="Environ. Microbiol.">
        <title>Whole genome analysis of the marine Bacteroidetes'Gramella forsetii' reveals adaptations to degradation of polymeric organic matter.</title>
        <authorList>
            <person name="Bauer M."/>
            <person name="Kube M."/>
            <person name="Teeling H."/>
            <person name="Richter M."/>
            <person name="Lombardot T."/>
            <person name="Allers E."/>
            <person name="Wuerdemann C.A."/>
            <person name="Quast C."/>
            <person name="Kuhl H."/>
            <person name="Knaust F."/>
            <person name="Woebken D."/>
            <person name="Bischof K."/>
            <person name="Mussmann M."/>
            <person name="Choudhuri J.V."/>
            <person name="Meyer F."/>
            <person name="Reinhardt R."/>
            <person name="Amann R.I."/>
            <person name="Gloeckner F.O."/>
        </authorList>
    </citation>
    <scope>NUCLEOTIDE SEQUENCE [LARGE SCALE GENOMIC DNA]</scope>
    <source>
        <strain evidence="3 4">KT0803</strain>
    </source>
</reference>
<feature type="chain" id="PRO_5002627694" evidence="1">
    <location>
        <begin position="20"/>
        <end position="166"/>
    </location>
</feature>
<organism evidence="3 4">
    <name type="scientific">Christiangramia forsetii (strain DSM 17595 / CGMCC 1.15422 / KT0803)</name>
    <name type="common">Gramella forsetii</name>
    <dbReference type="NCBI Taxonomy" id="411154"/>
    <lineage>
        <taxon>Bacteria</taxon>
        <taxon>Pseudomonadati</taxon>
        <taxon>Bacteroidota</taxon>
        <taxon>Flavobacteriia</taxon>
        <taxon>Flavobacteriales</taxon>
        <taxon>Flavobacteriaceae</taxon>
        <taxon>Christiangramia</taxon>
    </lineage>
</organism>
<dbReference type="PANTHER" id="PTHR43031">
    <property type="entry name" value="FAD-DEPENDENT OXIDOREDUCTASE"/>
    <property type="match status" value="1"/>
</dbReference>
<evidence type="ECO:0000256" key="1">
    <source>
        <dbReference type="SAM" id="SignalP"/>
    </source>
</evidence>
<dbReference type="Gene3D" id="3.40.250.10">
    <property type="entry name" value="Rhodanese-like domain"/>
    <property type="match status" value="1"/>
</dbReference>
<dbReference type="NCBIfam" id="NF045521">
    <property type="entry name" value="rhoda_near_glyco"/>
    <property type="match status" value="1"/>
</dbReference>
<dbReference type="InterPro" id="IPR036873">
    <property type="entry name" value="Rhodanese-like_dom_sf"/>
</dbReference>
<dbReference type="PROSITE" id="PS50206">
    <property type="entry name" value="RHODANESE_3"/>
    <property type="match status" value="1"/>
</dbReference>
<dbReference type="eggNOG" id="COG0607">
    <property type="taxonomic scope" value="Bacteria"/>
</dbReference>
<dbReference type="HOGENOM" id="CLU_089574_5_0_10"/>
<dbReference type="KEGG" id="gfo:GFO_3608"/>
<evidence type="ECO:0000313" key="3">
    <source>
        <dbReference type="EMBL" id="CAL68546.1"/>
    </source>
</evidence>
<dbReference type="SMART" id="SM00450">
    <property type="entry name" value="RHOD"/>
    <property type="match status" value="1"/>
</dbReference>
<accession>A0M7F1</accession>
<feature type="signal peptide" evidence="1">
    <location>
        <begin position="1"/>
        <end position="19"/>
    </location>
</feature>
<dbReference type="InterPro" id="IPR001763">
    <property type="entry name" value="Rhodanese-like_dom"/>
</dbReference>
<dbReference type="Pfam" id="PF00581">
    <property type="entry name" value="Rhodanese"/>
    <property type="match status" value="1"/>
</dbReference>
<dbReference type="PANTHER" id="PTHR43031:SF1">
    <property type="entry name" value="PYRIDINE NUCLEOTIDE-DISULPHIDE OXIDOREDUCTASE"/>
    <property type="match status" value="1"/>
</dbReference>
<name>A0M7F1_CHRFK</name>
<feature type="domain" description="Rhodanese" evidence="2">
    <location>
        <begin position="49"/>
        <end position="140"/>
    </location>
</feature>
<evidence type="ECO:0000313" key="4">
    <source>
        <dbReference type="Proteomes" id="UP000000755"/>
    </source>
</evidence>
<dbReference type="InterPro" id="IPR050229">
    <property type="entry name" value="GlpE_sulfurtransferase"/>
</dbReference>
<sequence>MKNLLIILFIISGCLIASAQDKPLDKLLSRYNSGKVSYISVEELKMKYLNDAVVILDAREKIEYDVSHLPEAIFVGYSNFSEDEVSKRFKDKSASIVVYCSIGIRSENIAEKLQKAGYTNVSNLYGGIFEWKNTGFKVFSNGKETNKVHAFSKNWAKYLEKGEKIY</sequence>
<dbReference type="RefSeq" id="WP_011711447.1">
    <property type="nucleotide sequence ID" value="NC_008571.1"/>
</dbReference>
<dbReference type="STRING" id="411154.GFO_3608"/>
<protein>
    <submittedName>
        <fullName evidence="3">Secreted protein containing rhodanese-like domain</fullName>
    </submittedName>
</protein>
<dbReference type="EMBL" id="CU207366">
    <property type="protein sequence ID" value="CAL68546.1"/>
    <property type="molecule type" value="Genomic_DNA"/>
</dbReference>
<gene>
    <name evidence="3" type="ordered locus">GFO_3608</name>
</gene>
<evidence type="ECO:0000259" key="2">
    <source>
        <dbReference type="PROSITE" id="PS50206"/>
    </source>
</evidence>
<dbReference type="SUPFAM" id="SSF52821">
    <property type="entry name" value="Rhodanese/Cell cycle control phosphatase"/>
    <property type="match status" value="1"/>
</dbReference>
<dbReference type="Proteomes" id="UP000000755">
    <property type="component" value="Chromosome"/>
</dbReference>